<comment type="subcellular location">
    <subcellularLocation>
        <location evidence="3 17">Cytoplasm</location>
    </subcellularLocation>
</comment>
<comment type="similarity">
    <text evidence="5 17">Belongs to the MurB family.</text>
</comment>
<dbReference type="SUPFAM" id="SSF56194">
    <property type="entry name" value="Uridine diphospho-N-Acetylenolpyruvylglucosamine reductase, MurB, C-terminal domain"/>
    <property type="match status" value="1"/>
</dbReference>
<dbReference type="Gene3D" id="3.30.43.10">
    <property type="entry name" value="Uridine Diphospho-n-acetylenolpyruvylglucosamine Reductase, domain 2"/>
    <property type="match status" value="1"/>
</dbReference>
<dbReference type="RefSeq" id="WP_111491805.1">
    <property type="nucleotide sequence ID" value="NZ_CP031264.1"/>
</dbReference>
<protein>
    <recommendedName>
        <fullName evidence="17">UDP-N-acetylenolpyruvoylglucosamine reductase</fullName>
        <ecNumber evidence="17">1.3.1.98</ecNumber>
    </recommendedName>
    <alternativeName>
        <fullName evidence="17">UDP-N-acetylmuramate dehydrogenase</fullName>
    </alternativeName>
</protein>
<dbReference type="Proteomes" id="UP000249340">
    <property type="component" value="Chromosome"/>
</dbReference>
<dbReference type="Pfam" id="PF01565">
    <property type="entry name" value="FAD_binding_4"/>
    <property type="match status" value="1"/>
</dbReference>
<feature type="active site" evidence="17">
    <location>
        <position position="329"/>
    </location>
</feature>
<evidence type="ECO:0000313" key="20">
    <source>
        <dbReference type="Proteomes" id="UP000249340"/>
    </source>
</evidence>
<comment type="cofactor">
    <cofactor evidence="1 17">
        <name>FAD</name>
        <dbReference type="ChEBI" id="CHEBI:57692"/>
    </cofactor>
</comment>
<dbReference type="GO" id="GO:0071555">
    <property type="term" value="P:cell wall organization"/>
    <property type="evidence" value="ECO:0007669"/>
    <property type="project" value="UniProtKB-KW"/>
</dbReference>
<dbReference type="PANTHER" id="PTHR21071:SF4">
    <property type="entry name" value="UDP-N-ACETYLENOLPYRUVOYLGLUCOSAMINE REDUCTASE"/>
    <property type="match status" value="1"/>
</dbReference>
<dbReference type="GO" id="GO:0051301">
    <property type="term" value="P:cell division"/>
    <property type="evidence" value="ECO:0007669"/>
    <property type="project" value="UniProtKB-KW"/>
</dbReference>
<evidence type="ECO:0000256" key="11">
    <source>
        <dbReference type="ARBA" id="ARBA00022960"/>
    </source>
</evidence>
<evidence type="ECO:0000256" key="1">
    <source>
        <dbReference type="ARBA" id="ARBA00001974"/>
    </source>
</evidence>
<evidence type="ECO:0000256" key="12">
    <source>
        <dbReference type="ARBA" id="ARBA00022984"/>
    </source>
</evidence>
<keyword evidence="12 17" id="KW-0573">Peptidoglycan synthesis</keyword>
<dbReference type="GO" id="GO:0005829">
    <property type="term" value="C:cytosol"/>
    <property type="evidence" value="ECO:0007669"/>
    <property type="project" value="TreeGrafter"/>
</dbReference>
<dbReference type="NCBIfam" id="NF010478">
    <property type="entry name" value="PRK13903.1"/>
    <property type="match status" value="1"/>
</dbReference>
<keyword evidence="20" id="KW-1185">Reference proteome</keyword>
<gene>
    <name evidence="17" type="primary">murB</name>
    <name evidence="19" type="ORF">C7M71_004975</name>
</gene>
<keyword evidence="15 17" id="KW-0961">Cell wall biogenesis/degradation</keyword>
<keyword evidence="7 17" id="KW-0132">Cell division</keyword>
<dbReference type="GO" id="GO:0008762">
    <property type="term" value="F:UDP-N-acetylmuramate dehydrogenase activity"/>
    <property type="evidence" value="ECO:0007669"/>
    <property type="project" value="UniProtKB-UniRule"/>
</dbReference>
<keyword evidence="6 17" id="KW-0963">Cytoplasm</keyword>
<evidence type="ECO:0000256" key="8">
    <source>
        <dbReference type="ARBA" id="ARBA00022630"/>
    </source>
</evidence>
<organism evidence="19 20">
    <name type="scientific">Peterkaempfera bronchialis</name>
    <dbReference type="NCBI Taxonomy" id="2126346"/>
    <lineage>
        <taxon>Bacteria</taxon>
        <taxon>Bacillati</taxon>
        <taxon>Actinomycetota</taxon>
        <taxon>Actinomycetes</taxon>
        <taxon>Kitasatosporales</taxon>
        <taxon>Streptomycetaceae</taxon>
        <taxon>Peterkaempfera</taxon>
    </lineage>
</organism>
<dbReference type="InterPro" id="IPR036635">
    <property type="entry name" value="MurB_C_sf"/>
</dbReference>
<name>A0A345ST45_9ACTN</name>
<dbReference type="InterPro" id="IPR036318">
    <property type="entry name" value="FAD-bd_PCMH-like_sf"/>
</dbReference>
<evidence type="ECO:0000256" key="9">
    <source>
        <dbReference type="ARBA" id="ARBA00022827"/>
    </source>
</evidence>
<evidence type="ECO:0000256" key="15">
    <source>
        <dbReference type="ARBA" id="ARBA00023316"/>
    </source>
</evidence>
<dbReference type="EMBL" id="CP031264">
    <property type="protein sequence ID" value="AXI76900.1"/>
    <property type="molecule type" value="Genomic_DNA"/>
</dbReference>
<dbReference type="InterPro" id="IPR011601">
    <property type="entry name" value="MurB_C"/>
</dbReference>
<dbReference type="SUPFAM" id="SSF56176">
    <property type="entry name" value="FAD-binding/transporter-associated domain-like"/>
    <property type="match status" value="1"/>
</dbReference>
<evidence type="ECO:0000256" key="16">
    <source>
        <dbReference type="ARBA" id="ARBA00048914"/>
    </source>
</evidence>
<keyword evidence="8 17" id="KW-0285">Flavoprotein</keyword>
<evidence type="ECO:0000256" key="10">
    <source>
        <dbReference type="ARBA" id="ARBA00022857"/>
    </source>
</evidence>
<evidence type="ECO:0000259" key="18">
    <source>
        <dbReference type="PROSITE" id="PS51387"/>
    </source>
</evidence>
<evidence type="ECO:0000256" key="4">
    <source>
        <dbReference type="ARBA" id="ARBA00004752"/>
    </source>
</evidence>
<evidence type="ECO:0000256" key="2">
    <source>
        <dbReference type="ARBA" id="ARBA00003921"/>
    </source>
</evidence>
<keyword evidence="14 17" id="KW-0131">Cell cycle</keyword>
<dbReference type="InterPro" id="IPR006094">
    <property type="entry name" value="Oxid_FAD_bind_N"/>
</dbReference>
<dbReference type="EC" id="1.3.1.98" evidence="17"/>
<proteinExistence type="inferred from homology"/>
<reference evidence="20" key="1">
    <citation type="submission" date="2018-07" db="EMBL/GenBank/DDBJ databases">
        <title>Streptacidiphilus bronchialis DSM 106435 chromosome.</title>
        <authorList>
            <person name="Batra D."/>
            <person name="Gulvik C.A."/>
        </authorList>
    </citation>
    <scope>NUCLEOTIDE SEQUENCE [LARGE SCALE GENOMIC DNA]</scope>
    <source>
        <strain evidence="20">DSM 106435</strain>
    </source>
</reference>
<dbReference type="InterPro" id="IPR016166">
    <property type="entry name" value="FAD-bd_PCMH"/>
</dbReference>
<feature type="active site" description="Proton donor" evidence="17">
    <location>
        <position position="233"/>
    </location>
</feature>
<dbReference type="KEGG" id="stri:C7M71_004975"/>
<evidence type="ECO:0000256" key="3">
    <source>
        <dbReference type="ARBA" id="ARBA00004496"/>
    </source>
</evidence>
<comment type="catalytic activity">
    <reaction evidence="16 17">
        <text>UDP-N-acetyl-alpha-D-muramate + NADP(+) = UDP-N-acetyl-3-O-(1-carboxyvinyl)-alpha-D-glucosamine + NADPH + H(+)</text>
        <dbReference type="Rhea" id="RHEA:12248"/>
        <dbReference type="ChEBI" id="CHEBI:15378"/>
        <dbReference type="ChEBI" id="CHEBI:57783"/>
        <dbReference type="ChEBI" id="CHEBI:58349"/>
        <dbReference type="ChEBI" id="CHEBI:68483"/>
        <dbReference type="ChEBI" id="CHEBI:70757"/>
        <dbReference type="EC" id="1.3.1.98"/>
    </reaction>
</comment>
<feature type="active site" evidence="17">
    <location>
        <position position="155"/>
    </location>
</feature>
<evidence type="ECO:0000313" key="19">
    <source>
        <dbReference type="EMBL" id="AXI76900.1"/>
    </source>
</evidence>
<dbReference type="Pfam" id="PF02873">
    <property type="entry name" value="MurB_C"/>
    <property type="match status" value="1"/>
</dbReference>
<dbReference type="Gene3D" id="3.30.465.10">
    <property type="match status" value="1"/>
</dbReference>
<dbReference type="HAMAP" id="MF_00037">
    <property type="entry name" value="MurB"/>
    <property type="match status" value="1"/>
</dbReference>
<dbReference type="GO" id="GO:0009252">
    <property type="term" value="P:peptidoglycan biosynthetic process"/>
    <property type="evidence" value="ECO:0007669"/>
    <property type="project" value="UniProtKB-UniRule"/>
</dbReference>
<evidence type="ECO:0000256" key="5">
    <source>
        <dbReference type="ARBA" id="ARBA00010485"/>
    </source>
</evidence>
<evidence type="ECO:0000256" key="13">
    <source>
        <dbReference type="ARBA" id="ARBA00023002"/>
    </source>
</evidence>
<dbReference type="PROSITE" id="PS51387">
    <property type="entry name" value="FAD_PCMH"/>
    <property type="match status" value="1"/>
</dbReference>
<dbReference type="AlphaFoldDB" id="A0A345ST45"/>
<dbReference type="Gene3D" id="3.90.78.10">
    <property type="entry name" value="UDP-N-acetylenolpyruvoylglucosamine reductase, C-terminal domain"/>
    <property type="match status" value="1"/>
</dbReference>
<keyword evidence="11 17" id="KW-0133">Cell shape</keyword>
<dbReference type="InterPro" id="IPR003170">
    <property type="entry name" value="MurB"/>
</dbReference>
<evidence type="ECO:0000256" key="17">
    <source>
        <dbReference type="HAMAP-Rule" id="MF_00037"/>
    </source>
</evidence>
<evidence type="ECO:0000256" key="7">
    <source>
        <dbReference type="ARBA" id="ARBA00022618"/>
    </source>
</evidence>
<dbReference type="GO" id="GO:0071949">
    <property type="term" value="F:FAD binding"/>
    <property type="evidence" value="ECO:0007669"/>
    <property type="project" value="InterPro"/>
</dbReference>
<comment type="function">
    <text evidence="2 17">Cell wall formation.</text>
</comment>
<dbReference type="OrthoDB" id="9804753at2"/>
<keyword evidence="13 17" id="KW-0560">Oxidoreductase</keyword>
<dbReference type="GO" id="GO:0008360">
    <property type="term" value="P:regulation of cell shape"/>
    <property type="evidence" value="ECO:0007669"/>
    <property type="project" value="UniProtKB-KW"/>
</dbReference>
<dbReference type="InterPro" id="IPR016169">
    <property type="entry name" value="FAD-bd_PCMH_sub2"/>
</dbReference>
<evidence type="ECO:0000256" key="6">
    <source>
        <dbReference type="ARBA" id="ARBA00022490"/>
    </source>
</evidence>
<dbReference type="UniPathway" id="UPA00219"/>
<accession>A0A345ST45</accession>
<comment type="pathway">
    <text evidence="4 17">Cell wall biogenesis; peptidoglycan biosynthesis.</text>
</comment>
<dbReference type="PANTHER" id="PTHR21071">
    <property type="entry name" value="UDP-N-ACETYLENOLPYRUVOYLGLUCOSAMINE REDUCTASE"/>
    <property type="match status" value="1"/>
</dbReference>
<feature type="domain" description="FAD-binding PCMH-type" evidence="18">
    <location>
        <begin position="14"/>
        <end position="206"/>
    </location>
</feature>
<keyword evidence="10 17" id="KW-0521">NADP</keyword>
<evidence type="ECO:0000256" key="14">
    <source>
        <dbReference type="ARBA" id="ARBA00023306"/>
    </source>
</evidence>
<keyword evidence="9 17" id="KW-0274">FAD</keyword>
<sequence length="335" mass="35165">MAPTTLAPLTTLRLGGPADRVLTVADPADWADTVHAIDQHDEPAPAVLGGGSNVIASDAGHRGTVVVMNTRGITAERVDDRTVAVTVQAGHPLTDLVAWAAAEHLAGIECLAGIPGTAGAYGQQVSDTLHHVTAWHWQDGALQVLPAHGCHLRYRQSLFKARPGRWTILTATFHLTRTNQAAAVAYRPLADELGVPVGARPPVAEVTAAVLANRHGRGLLLHPYGPDARQVGSVFLNPPVTAADAPRWSAVGCPVHTDSDGRLRASAGWLLEHIGCRPGHRLADGIRCSQRRTLTLTVHDGATAASLRAVLGTLAQDVHKATGIELTPEPVVLGT</sequence>
<dbReference type="InterPro" id="IPR016167">
    <property type="entry name" value="FAD-bd_PCMH_sub1"/>
</dbReference>